<reference evidence="2 3" key="1">
    <citation type="journal article" date="2013" name="ISME J.">
        <title>A metabolic model for members of the genus Tetrasphaera involved in enhanced biological phosphorus removal.</title>
        <authorList>
            <person name="Kristiansen R."/>
            <person name="Nguyen H.T.T."/>
            <person name="Saunders A.M."/>
            <person name="Nielsen J.L."/>
            <person name="Wimmer R."/>
            <person name="Le V.Q."/>
            <person name="McIlroy S.J."/>
            <person name="Petrovski S."/>
            <person name="Seviour R.J."/>
            <person name="Calteau A."/>
            <person name="Nielsen K.L."/>
            <person name="Nielsen P.H."/>
        </authorList>
    </citation>
    <scope>NUCLEOTIDE SEQUENCE [LARGE SCALE GENOMIC DNA]</scope>
    <source>
        <strain evidence="2 3">T1-X7</strain>
    </source>
</reference>
<keyword evidence="1" id="KW-0812">Transmembrane</keyword>
<gene>
    <name evidence="2" type="ORF">BN12_350011</name>
</gene>
<dbReference type="AlphaFoldDB" id="A0A077M3T5"/>
<name>A0A077M3T5_9MICO</name>
<evidence type="ECO:0000256" key="1">
    <source>
        <dbReference type="SAM" id="Phobius"/>
    </source>
</evidence>
<evidence type="ECO:0000313" key="2">
    <source>
        <dbReference type="EMBL" id="CCH78805.1"/>
    </source>
</evidence>
<protein>
    <submittedName>
        <fullName evidence="2">Uncharacterized protein</fullName>
    </submittedName>
</protein>
<dbReference type="STRING" id="1194083.BN12_350011"/>
<evidence type="ECO:0000313" key="3">
    <source>
        <dbReference type="Proteomes" id="UP000035721"/>
    </source>
</evidence>
<feature type="transmembrane region" description="Helical" evidence="1">
    <location>
        <begin position="7"/>
        <end position="28"/>
    </location>
</feature>
<organism evidence="2 3">
    <name type="scientific">Nostocoides japonicum T1-X7</name>
    <dbReference type="NCBI Taxonomy" id="1194083"/>
    <lineage>
        <taxon>Bacteria</taxon>
        <taxon>Bacillati</taxon>
        <taxon>Actinomycetota</taxon>
        <taxon>Actinomycetes</taxon>
        <taxon>Micrococcales</taxon>
        <taxon>Intrasporangiaceae</taxon>
        <taxon>Nostocoides</taxon>
    </lineage>
</organism>
<dbReference type="Proteomes" id="UP000035721">
    <property type="component" value="Unassembled WGS sequence"/>
</dbReference>
<keyword evidence="1" id="KW-0472">Membrane</keyword>
<dbReference type="OrthoDB" id="4865411at2"/>
<comment type="caution">
    <text evidence="2">The sequence shown here is derived from an EMBL/GenBank/DDBJ whole genome shotgun (WGS) entry which is preliminary data.</text>
</comment>
<dbReference type="EMBL" id="CAJB01000279">
    <property type="protein sequence ID" value="CCH78805.1"/>
    <property type="molecule type" value="Genomic_DNA"/>
</dbReference>
<proteinExistence type="predicted"/>
<dbReference type="RefSeq" id="WP_048550958.1">
    <property type="nucleotide sequence ID" value="NZ_HF570958.1"/>
</dbReference>
<accession>A0A077M3T5</accession>
<feature type="transmembrane region" description="Helical" evidence="1">
    <location>
        <begin position="173"/>
        <end position="192"/>
    </location>
</feature>
<keyword evidence="1" id="KW-1133">Transmembrane helix</keyword>
<keyword evidence="3" id="KW-1185">Reference proteome</keyword>
<sequence length="209" mass="21466">MDLAKKLLGAALALVGAAVLVVGVWFAAHLGGSGTATFELGRSNSPVVLGPTVLNRLDEPTTVRVVPASGSTVWVGVGAPSDVAALVGTTPRTRVTGVVVRDWALVARSEGSGSPVAPSAAEIWRQEHRASGPTVVDLDQASAPETVVVSGDGGSIDRIEVSWTHRAWFVESLVVAVVGFLVLVAGLAVLVVRLRPDRPADATPEEVTA</sequence>